<name>D4ZGA5_SHEVD</name>
<dbReference type="KEGG" id="svo:SVI_0733"/>
<proteinExistence type="predicted"/>
<reference evidence="2" key="1">
    <citation type="journal article" date="2010" name="Mol. Biosyst.">
        <title>Complete genome sequence and comparative analysis of Shewanella violacea, a psychrophilic and piezophilic bacterium from deep sea floor sediments.</title>
        <authorList>
            <person name="Aono E."/>
            <person name="Baba T."/>
            <person name="Ara T."/>
            <person name="Nishi T."/>
            <person name="Nakamichi T."/>
            <person name="Inamoto E."/>
            <person name="Toyonaga H."/>
            <person name="Hasegawa M."/>
            <person name="Takai Y."/>
            <person name="Okumura Y."/>
            <person name="Baba M."/>
            <person name="Tomita M."/>
            <person name="Kato C."/>
            <person name="Oshima T."/>
            <person name="Nakasone K."/>
            <person name="Mori H."/>
        </authorList>
    </citation>
    <scope>NUCLEOTIDE SEQUENCE [LARGE SCALE GENOMIC DNA]</scope>
    <source>
        <strain evidence="2">JCM 10179 / CIP 106290 / LMG 19151 / DSS12</strain>
    </source>
</reference>
<accession>D4ZGA5</accession>
<organism evidence="1 2">
    <name type="scientific">Shewanella violacea (strain JCM 10179 / CIP 106290 / LMG 19151 / DSS12)</name>
    <dbReference type="NCBI Taxonomy" id="637905"/>
    <lineage>
        <taxon>Bacteria</taxon>
        <taxon>Pseudomonadati</taxon>
        <taxon>Pseudomonadota</taxon>
        <taxon>Gammaproteobacteria</taxon>
        <taxon>Alteromonadales</taxon>
        <taxon>Shewanellaceae</taxon>
        <taxon>Shewanella</taxon>
    </lineage>
</organism>
<evidence type="ECO:0000313" key="1">
    <source>
        <dbReference type="EMBL" id="BAJ00704.1"/>
    </source>
</evidence>
<keyword evidence="2" id="KW-1185">Reference proteome</keyword>
<dbReference type="EMBL" id="AP011177">
    <property type="protein sequence ID" value="BAJ00704.1"/>
    <property type="molecule type" value="Genomic_DNA"/>
</dbReference>
<protein>
    <submittedName>
        <fullName evidence="1">Uncharacterized protein</fullName>
    </submittedName>
</protein>
<sequence length="120" mass="13819">MSYDRFTTRFKITSNGELAYSKLLLFWPIHKAKLTLPANQQSQGVQQAQQYDLRIFWFIIWSAKLSSHQASSKQDSSKKSDISNQVVIPELLELRRRKTIGVLIYSSCMGLLRLILKLAS</sequence>
<dbReference type="eggNOG" id="ENOG5032CG9">
    <property type="taxonomic scope" value="Bacteria"/>
</dbReference>
<dbReference type="HOGENOM" id="CLU_166182_0_0_6"/>
<evidence type="ECO:0000313" key="2">
    <source>
        <dbReference type="Proteomes" id="UP000002350"/>
    </source>
</evidence>
<gene>
    <name evidence="1" type="ordered locus">SVI_0733</name>
</gene>
<dbReference type="AlphaFoldDB" id="D4ZGA5"/>
<dbReference type="Proteomes" id="UP000002350">
    <property type="component" value="Chromosome"/>
</dbReference>